<feature type="region of interest" description="Disordered" evidence="1">
    <location>
        <begin position="26"/>
        <end position="157"/>
    </location>
</feature>
<feature type="signal peptide" evidence="2">
    <location>
        <begin position="1"/>
        <end position="21"/>
    </location>
</feature>
<proteinExistence type="predicted"/>
<reference evidence="3 4" key="1">
    <citation type="submission" date="2021-07" db="EMBL/GenBank/DDBJ databases">
        <authorList>
            <person name="Imarazene B."/>
            <person name="Zahm M."/>
            <person name="Klopp C."/>
            <person name="Cabau C."/>
            <person name="Beille S."/>
            <person name="Jouanno E."/>
            <person name="Castinel A."/>
            <person name="Lluch J."/>
            <person name="Gil L."/>
            <person name="Kuchtly C."/>
            <person name="Lopez Roques C."/>
            <person name="Donnadieu C."/>
            <person name="Parrinello H."/>
            <person name="Journot L."/>
            <person name="Du K."/>
            <person name="Schartl M."/>
            <person name="Retaux S."/>
            <person name="Guiguen Y."/>
        </authorList>
    </citation>
    <scope>NUCLEOTIDE SEQUENCE [LARGE SCALE GENOMIC DNA]</scope>
    <source>
        <strain evidence="3">Pach_M1</strain>
        <tissue evidence="3">Testis</tissue>
    </source>
</reference>
<accession>A0A8T2KS40</accession>
<evidence type="ECO:0000256" key="1">
    <source>
        <dbReference type="SAM" id="MobiDB-lite"/>
    </source>
</evidence>
<dbReference type="EMBL" id="JAICCE010000025">
    <property type="protein sequence ID" value="KAG9259631.1"/>
    <property type="molecule type" value="Genomic_DNA"/>
</dbReference>
<dbReference type="AlphaFoldDB" id="A0A8T2KS40"/>
<feature type="chain" id="PRO_5035723626" description="Secretory calcium-binding phosphoprotein 5" evidence="2">
    <location>
        <begin position="22"/>
        <end position="248"/>
    </location>
</feature>
<gene>
    <name evidence="3" type="ORF">AMEX_G27137</name>
</gene>
<name>A0A8T2KS40_ASTMX</name>
<evidence type="ECO:0000313" key="3">
    <source>
        <dbReference type="EMBL" id="KAG9259631.1"/>
    </source>
</evidence>
<dbReference type="Proteomes" id="UP000752171">
    <property type="component" value="Unassembled WGS sequence"/>
</dbReference>
<organism evidence="3 4">
    <name type="scientific">Astyanax mexicanus</name>
    <name type="common">Blind cave fish</name>
    <name type="synonym">Astyanax fasciatus mexicanus</name>
    <dbReference type="NCBI Taxonomy" id="7994"/>
    <lineage>
        <taxon>Eukaryota</taxon>
        <taxon>Metazoa</taxon>
        <taxon>Chordata</taxon>
        <taxon>Craniata</taxon>
        <taxon>Vertebrata</taxon>
        <taxon>Euteleostomi</taxon>
        <taxon>Actinopterygii</taxon>
        <taxon>Neopterygii</taxon>
        <taxon>Teleostei</taxon>
        <taxon>Ostariophysi</taxon>
        <taxon>Characiformes</taxon>
        <taxon>Characoidei</taxon>
        <taxon>Acestrorhamphidae</taxon>
        <taxon>Acestrorhamphinae</taxon>
        <taxon>Astyanax</taxon>
    </lineage>
</organism>
<keyword evidence="2" id="KW-0732">Signal</keyword>
<evidence type="ECO:0008006" key="5">
    <source>
        <dbReference type="Google" id="ProtNLM"/>
    </source>
</evidence>
<evidence type="ECO:0000256" key="2">
    <source>
        <dbReference type="SAM" id="SignalP"/>
    </source>
</evidence>
<comment type="caution">
    <text evidence="3">The sequence shown here is derived from an EMBL/GenBank/DDBJ whole genome shotgun (WGS) entry which is preliminary data.</text>
</comment>
<feature type="compositionally biased region" description="Gly residues" evidence="1">
    <location>
        <begin position="125"/>
        <end position="140"/>
    </location>
</feature>
<protein>
    <recommendedName>
        <fullName evidence="5">Secretory calcium-binding phosphoprotein 5</fullName>
    </recommendedName>
</protein>
<feature type="compositionally biased region" description="Gly residues" evidence="1">
    <location>
        <begin position="27"/>
        <end position="91"/>
    </location>
</feature>
<evidence type="ECO:0000313" key="4">
    <source>
        <dbReference type="Proteomes" id="UP000752171"/>
    </source>
</evidence>
<sequence length="248" mass="25704">MLRAAMEVLFVAVLLFVGAIARPNGPPNGGGNFGPNGGGRFPNGPNGGGNFPFAPNGGGNFPFAPNGGGNFPFGPNGGGNFPFGPNGGGNFPSGPAPSQLNSWYGQDDSEEQGPNGFGPSEFRGGPQGGHRGPHGGGRPGGPFRPPFRPDGGRPVQPNITFTPLFRIDNVTAQNISASVPLKQGENVFILPPGSNGPPQRRPPVAGPQPYFKIIYNQNSTKIAFEFGTAQFVPPLSVFGSESDEYRPH</sequence>